<dbReference type="Proteomes" id="UP001064489">
    <property type="component" value="Chromosome 1"/>
</dbReference>
<evidence type="ECO:0000313" key="3">
    <source>
        <dbReference type="Proteomes" id="UP001064489"/>
    </source>
</evidence>
<gene>
    <name evidence="2" type="ORF">LWI28_029285</name>
</gene>
<dbReference type="Pfam" id="PF07727">
    <property type="entry name" value="RVT_2"/>
    <property type="match status" value="1"/>
</dbReference>
<dbReference type="EMBL" id="JAJSOW010000003">
    <property type="protein sequence ID" value="KAI9197038.1"/>
    <property type="molecule type" value="Genomic_DNA"/>
</dbReference>
<dbReference type="InterPro" id="IPR013103">
    <property type="entry name" value="RVT_2"/>
</dbReference>
<proteinExistence type="predicted"/>
<keyword evidence="3" id="KW-1185">Reference proteome</keyword>
<reference evidence="2" key="1">
    <citation type="journal article" date="2022" name="Plant J.">
        <title>Strategies of tolerance reflected in two North American maple genomes.</title>
        <authorList>
            <person name="McEvoy S.L."/>
            <person name="Sezen U.U."/>
            <person name="Trouern-Trend A."/>
            <person name="McMahon S.M."/>
            <person name="Schaberg P.G."/>
            <person name="Yang J."/>
            <person name="Wegrzyn J.L."/>
            <person name="Swenson N.G."/>
        </authorList>
    </citation>
    <scope>NUCLEOTIDE SEQUENCE</scope>
    <source>
        <strain evidence="2">91603</strain>
    </source>
</reference>
<name>A0AAD5P3K0_ACENE</name>
<evidence type="ECO:0000259" key="1">
    <source>
        <dbReference type="Pfam" id="PF07727"/>
    </source>
</evidence>
<protein>
    <recommendedName>
        <fullName evidence="1">Reverse transcriptase Ty1/copia-type domain-containing protein</fullName>
    </recommendedName>
</protein>
<evidence type="ECO:0000313" key="2">
    <source>
        <dbReference type="EMBL" id="KAI9197038.1"/>
    </source>
</evidence>
<accession>A0AAD5P3K0</accession>
<organism evidence="2 3">
    <name type="scientific">Acer negundo</name>
    <name type="common">Box elder</name>
    <dbReference type="NCBI Taxonomy" id="4023"/>
    <lineage>
        <taxon>Eukaryota</taxon>
        <taxon>Viridiplantae</taxon>
        <taxon>Streptophyta</taxon>
        <taxon>Embryophyta</taxon>
        <taxon>Tracheophyta</taxon>
        <taxon>Spermatophyta</taxon>
        <taxon>Magnoliopsida</taxon>
        <taxon>eudicotyledons</taxon>
        <taxon>Gunneridae</taxon>
        <taxon>Pentapetalae</taxon>
        <taxon>rosids</taxon>
        <taxon>malvids</taxon>
        <taxon>Sapindales</taxon>
        <taxon>Sapindaceae</taxon>
        <taxon>Hippocastanoideae</taxon>
        <taxon>Acereae</taxon>
        <taxon>Acer</taxon>
    </lineage>
</organism>
<dbReference type="AlphaFoldDB" id="A0AAD5P3K0"/>
<sequence length="202" mass="22674">MPSPALSPLSQLHIREHFLPTRSSVSSLLPNNGSSPHHVTTRPFNRHFMITMSKTGSLLPRVFFSVCQTSSDTISSVEPKSVKDVMMDSNWLNAMNDKFQALQNNNTWTLVPVYSDMNVVGSKWVFRTKFKPDGSILKHKARLVVKGFHQTDGLDTFDTFNPVMKSSTISVLFALAVHFSWDIQQVDMNNAFLNGDLKDEAA</sequence>
<comment type="caution">
    <text evidence="2">The sequence shown here is derived from an EMBL/GenBank/DDBJ whole genome shotgun (WGS) entry which is preliminary data.</text>
</comment>
<reference evidence="2" key="2">
    <citation type="submission" date="2023-02" db="EMBL/GenBank/DDBJ databases">
        <authorList>
            <person name="Swenson N.G."/>
            <person name="Wegrzyn J.L."/>
            <person name="Mcevoy S.L."/>
        </authorList>
    </citation>
    <scope>NUCLEOTIDE SEQUENCE</scope>
    <source>
        <strain evidence="2">91603</strain>
        <tissue evidence="2">Leaf</tissue>
    </source>
</reference>
<feature type="domain" description="Reverse transcriptase Ty1/copia-type" evidence="1">
    <location>
        <begin position="105"/>
        <end position="200"/>
    </location>
</feature>